<gene>
    <name evidence="1" type="ORF">GRAN_4483</name>
</gene>
<name>A0A4Q0T0N3_9BACT</name>
<dbReference type="SUPFAM" id="SSF55961">
    <property type="entry name" value="Bet v1-like"/>
    <property type="match status" value="1"/>
</dbReference>
<evidence type="ECO:0008006" key="3">
    <source>
        <dbReference type="Google" id="ProtNLM"/>
    </source>
</evidence>
<accession>A0A4Q0T0N3</accession>
<dbReference type="AlphaFoldDB" id="A0A4Q0T0N3"/>
<evidence type="ECO:0000313" key="2">
    <source>
        <dbReference type="Proteomes" id="UP000289437"/>
    </source>
</evidence>
<dbReference type="Proteomes" id="UP000289437">
    <property type="component" value="Unassembled WGS sequence"/>
</dbReference>
<dbReference type="InterPro" id="IPR023393">
    <property type="entry name" value="START-like_dom_sf"/>
</dbReference>
<dbReference type="RefSeq" id="WP_128915013.1">
    <property type="nucleotide sequence ID" value="NZ_RDSM01000003.1"/>
</dbReference>
<sequence>MENIDTKLTPSDFVVITCNCHIRRPIAGAWQRIGGFDDAGTFLNIACELISDVDGLGGVRKVANSILEVMVGQSEYSYSYAQISGPMAHLTYHGCVSLAADGTDSCRLTYSIVYDQTKLQENERAAQVQRISQRFQGAADAMKLAAENDISSDGIAE</sequence>
<protein>
    <recommendedName>
        <fullName evidence="3">Polyketide cyclase</fullName>
    </recommendedName>
</protein>
<reference evidence="2" key="2">
    <citation type="submission" date="2019-02" db="EMBL/GenBank/DDBJ databases">
        <title>Granulicella sibirica sp. nov., a psychrotolerant acidobacterium isolated from an organic soil layer in forested tundra, West Siberia.</title>
        <authorList>
            <person name="Oshkin I.Y."/>
            <person name="Kulichevskaya I.S."/>
            <person name="Rijpstra W.I.C."/>
            <person name="Sinninghe Damste J.S."/>
            <person name="Rakitin A.L."/>
            <person name="Ravin N.V."/>
            <person name="Dedysh S.N."/>
        </authorList>
    </citation>
    <scope>NUCLEOTIDE SEQUENCE [LARGE SCALE GENOMIC DNA]</scope>
    <source>
        <strain evidence="2">AF10</strain>
    </source>
</reference>
<evidence type="ECO:0000313" key="1">
    <source>
        <dbReference type="EMBL" id="RXH55379.1"/>
    </source>
</evidence>
<comment type="caution">
    <text evidence="1">The sequence shown here is derived from an EMBL/GenBank/DDBJ whole genome shotgun (WGS) entry which is preliminary data.</text>
</comment>
<proteinExistence type="predicted"/>
<reference evidence="1 2" key="1">
    <citation type="submission" date="2018-11" db="EMBL/GenBank/DDBJ databases">
        <authorList>
            <person name="Mardanov A.V."/>
            <person name="Ravin N.V."/>
            <person name="Dedysh S.N."/>
        </authorList>
    </citation>
    <scope>NUCLEOTIDE SEQUENCE [LARGE SCALE GENOMIC DNA]</scope>
    <source>
        <strain evidence="1 2">AF10</strain>
    </source>
</reference>
<organism evidence="1 2">
    <name type="scientific">Granulicella sibirica</name>
    <dbReference type="NCBI Taxonomy" id="2479048"/>
    <lineage>
        <taxon>Bacteria</taxon>
        <taxon>Pseudomonadati</taxon>
        <taxon>Acidobacteriota</taxon>
        <taxon>Terriglobia</taxon>
        <taxon>Terriglobales</taxon>
        <taxon>Acidobacteriaceae</taxon>
        <taxon>Granulicella</taxon>
    </lineage>
</organism>
<dbReference type="Gene3D" id="3.30.530.20">
    <property type="match status" value="1"/>
</dbReference>
<keyword evidence="2" id="KW-1185">Reference proteome</keyword>
<dbReference type="OrthoDB" id="1364128at2"/>
<dbReference type="EMBL" id="RDSM01000003">
    <property type="protein sequence ID" value="RXH55379.1"/>
    <property type="molecule type" value="Genomic_DNA"/>
</dbReference>